<dbReference type="FunFam" id="3.40.50.970:FF:000022">
    <property type="entry name" value="2-oxoglutarate ferredoxin oxidoreductase alpha subunit"/>
    <property type="match status" value="1"/>
</dbReference>
<dbReference type="NCBIfam" id="TIGR03710">
    <property type="entry name" value="OAFO_sf"/>
    <property type="match status" value="1"/>
</dbReference>
<dbReference type="InterPro" id="IPR022367">
    <property type="entry name" value="2-oxoacid/accept_OxRdtase_asu"/>
</dbReference>
<feature type="domain" description="Pyruvate/ketoisovalerate oxidoreductase catalytic" evidence="2">
    <location>
        <begin position="58"/>
        <end position="243"/>
    </location>
</feature>
<dbReference type="EC" id="1.2.7.3" evidence="5"/>
<dbReference type="EMBL" id="AFOC01000001">
    <property type="protein sequence ID" value="EGV52900.1"/>
    <property type="molecule type" value="Genomic_DNA"/>
</dbReference>
<evidence type="ECO:0000313" key="6">
    <source>
        <dbReference type="Proteomes" id="UP000004491"/>
    </source>
</evidence>
<evidence type="ECO:0000259" key="2">
    <source>
        <dbReference type="Pfam" id="PF01558"/>
    </source>
</evidence>
<dbReference type="Gene3D" id="3.40.50.970">
    <property type="match status" value="1"/>
</dbReference>
<keyword evidence="1 5" id="KW-0560">Oxidoreductase</keyword>
<dbReference type="InterPro" id="IPR002880">
    <property type="entry name" value="Pyrv_Fd/Flavodoxin_OxRdtase_N"/>
</dbReference>
<evidence type="ECO:0000256" key="1">
    <source>
        <dbReference type="ARBA" id="ARBA00023002"/>
    </source>
</evidence>
<dbReference type="InterPro" id="IPR009014">
    <property type="entry name" value="Transketo_C/PFOR_II"/>
</dbReference>
<dbReference type="PATRIC" id="fig|1048808.3.peg.57"/>
<organism evidence="5 6">
    <name type="scientific">endosymbiont of Riftia pachyptila</name>
    <name type="common">vent Ph05</name>
    <dbReference type="NCBI Taxonomy" id="1048808"/>
    <lineage>
        <taxon>Bacteria</taxon>
        <taxon>Pseudomonadati</taxon>
        <taxon>Pseudomonadota</taxon>
        <taxon>Gammaproteobacteria</taxon>
        <taxon>sulfur-oxidizing symbionts</taxon>
    </lineage>
</organism>
<proteinExistence type="predicted"/>
<dbReference type="InterPro" id="IPR033412">
    <property type="entry name" value="PFOR_II"/>
</dbReference>
<dbReference type="GO" id="GO:0047553">
    <property type="term" value="F:2-oxoglutarate synthase activity"/>
    <property type="evidence" value="ECO:0007669"/>
    <property type="project" value="UniProtKB-EC"/>
</dbReference>
<comment type="caution">
    <text evidence="5">The sequence shown here is derived from an EMBL/GenBank/DDBJ whole genome shotgun (WGS) entry which is preliminary data.</text>
</comment>
<dbReference type="InterPro" id="IPR002869">
    <property type="entry name" value="Pyrv_flavodox_OxRed_cen"/>
</dbReference>
<feature type="domain" description="Pyruvate:ferredoxin oxidoreductase core" evidence="4">
    <location>
        <begin position="539"/>
        <end position="614"/>
    </location>
</feature>
<reference evidence="5" key="1">
    <citation type="journal article" date="2011" name="ISME J.">
        <title>The endosymbionts of the deep-sea tubeworms Riftia pachyptila and Tevnia jerichonana share an identical physiology as revealed by proteogenomic analyses.</title>
        <authorList>
            <person name="Gardebrecht A."/>
            <person name="Markert S."/>
            <person name="Felbeck H."/>
            <person name="Thuermer A."/>
            <person name="Albrecht D."/>
            <person name="Wollherr A."/>
            <person name="Kabisch J."/>
            <person name="Lehmann R."/>
            <person name="Daniel R."/>
            <person name="Liesegang H."/>
            <person name="Hecker M."/>
            <person name="Sievert S.M."/>
            <person name="Schweder T."/>
        </authorList>
    </citation>
    <scope>NUCLEOTIDE SEQUENCE [LARGE SCALE GENOMIC DNA]</scope>
</reference>
<evidence type="ECO:0000313" key="5">
    <source>
        <dbReference type="EMBL" id="EGV52900.1"/>
    </source>
</evidence>
<dbReference type="InterPro" id="IPR029061">
    <property type="entry name" value="THDP-binding"/>
</dbReference>
<dbReference type="GO" id="GO:0006979">
    <property type="term" value="P:response to oxidative stress"/>
    <property type="evidence" value="ECO:0007669"/>
    <property type="project" value="TreeGrafter"/>
</dbReference>
<dbReference type="SUPFAM" id="SSF53323">
    <property type="entry name" value="Pyruvate-ferredoxin oxidoreductase, PFOR, domain III"/>
    <property type="match status" value="1"/>
</dbReference>
<dbReference type="PANTHER" id="PTHR32154:SF20">
    <property type="entry name" value="2-OXOGLUTARATE OXIDOREDUCTASE SUBUNIT KORA"/>
    <property type="match status" value="1"/>
</dbReference>
<keyword evidence="6" id="KW-1185">Reference proteome</keyword>
<dbReference type="PANTHER" id="PTHR32154">
    <property type="entry name" value="PYRUVATE-FLAVODOXIN OXIDOREDUCTASE-RELATED"/>
    <property type="match status" value="1"/>
</dbReference>
<sequence length="658" mass="72059">MRRDRGQASLPAKTENSGWLMTQHADGGQSVVQMDEFEGNKTATKIDEHIVEIVSDSGEGAQKCGQTLGSVSGKMGNGVWTVEIIPAEIQPPARSPAGASGIRVRIGSERVTNMGNEADLVVAFNEQVLYSRIANGAYKRGSIVLLENKWKSDPQEKIQEQYNTAIKELSEHGFIVHEIPMEEECLKIVANARKGKNMFVLGMICEIYSRDADLARSEIAATFAHKGEKVIKPNIDLFNSGYEYARNNIPYSWEIEPKALTGEEKVLVCNGNQAIGLGVMASGMDMVSMYPITPATSASHYIAAIYDQVGGFVHQAEDEIAAIGFAIGASYAGKTACTITSGPGMALKTEMIGLAVMSEIPLVIINVQRGGPSTGLPTKVEQADLLSSLYGMPGDAPKIIIAPATIEECFHFVIMARKLAETFRGPVIMLTDANLATGVQPWNRPELQEEWLAAPIDQSPWDPNVPAYDWDEETGLSQRPIPGQRNGMYVLTGLSHTSRSKVAYDSDTHQTSMHMRSRKLAALQKTLKKPEVHGDEQGDLLIVSWGSTMGAVQEAVDLHRAEGKSVSQLHLRFLSPMEPHLKEIFSNYKKVMTIEINYSDDLSHPLITEENRRLAQLAIILRAQTLVDIDCWSVVYGHPLQPGMLYNVISGKLADLNN</sequence>
<gene>
    <name evidence="5" type="primary">korA2</name>
    <name evidence="5" type="ORF">Rifp1Sym_aa00580</name>
</gene>
<dbReference type="InterPro" id="IPR050722">
    <property type="entry name" value="Pyruvate:ferred/Flavod_OxRd"/>
</dbReference>
<dbReference type="Pfam" id="PF01558">
    <property type="entry name" value="POR"/>
    <property type="match status" value="1"/>
</dbReference>
<dbReference type="SUPFAM" id="SSF52922">
    <property type="entry name" value="TK C-terminal domain-like"/>
    <property type="match status" value="1"/>
</dbReference>
<dbReference type="Pfam" id="PF17147">
    <property type="entry name" value="PFOR_II"/>
    <property type="match status" value="1"/>
</dbReference>
<feature type="domain" description="Pyruvate flavodoxin/ferredoxin oxidoreductase pyrimidine binding" evidence="3">
    <location>
        <begin position="278"/>
        <end position="453"/>
    </location>
</feature>
<dbReference type="Pfam" id="PF01855">
    <property type="entry name" value="POR_N"/>
    <property type="match status" value="1"/>
</dbReference>
<dbReference type="SUPFAM" id="SSF52518">
    <property type="entry name" value="Thiamin diphosphate-binding fold (THDP-binding)"/>
    <property type="match status" value="1"/>
</dbReference>
<dbReference type="CDD" id="cd07034">
    <property type="entry name" value="TPP_PYR_PFOR_IOR-alpha_like"/>
    <property type="match status" value="1"/>
</dbReference>
<accession>G2D933</accession>
<name>G2D933_9GAMM</name>
<dbReference type="Proteomes" id="UP000004491">
    <property type="component" value="Unassembled WGS sequence"/>
</dbReference>
<protein>
    <submittedName>
        <fullName evidence="5">2-oxoglutarate synthase, alpha subunit</fullName>
        <ecNumber evidence="5">1.2.7.3</ecNumber>
    </submittedName>
</protein>
<dbReference type="InterPro" id="IPR019752">
    <property type="entry name" value="Pyrv/ketoisovalerate_OxRed_cat"/>
</dbReference>
<dbReference type="AlphaFoldDB" id="G2D933"/>
<evidence type="ECO:0000259" key="4">
    <source>
        <dbReference type="Pfam" id="PF17147"/>
    </source>
</evidence>
<dbReference type="Gene3D" id="3.40.50.920">
    <property type="match status" value="1"/>
</dbReference>
<dbReference type="Gene3D" id="3.40.920.10">
    <property type="entry name" value="Pyruvate-ferredoxin oxidoreductase, PFOR, domain III"/>
    <property type="match status" value="1"/>
</dbReference>
<evidence type="ECO:0000259" key="3">
    <source>
        <dbReference type="Pfam" id="PF01855"/>
    </source>
</evidence>